<dbReference type="EMBL" id="KB367149">
    <property type="protein sequence ID" value="ELV10564.1"/>
    <property type="molecule type" value="Genomic_DNA"/>
</dbReference>
<sequence length="89" mass="10427">MGKKKIANRSKIKSFVMIYDYNHLVPTRNSVAIPLDKSVVKRDIFRDPALKRKARREAKLEGKYKQARTSGSFRSCSFRRFMFQSLKKA</sequence>
<organism evidence="1 2">
    <name type="scientific">Tupaia chinensis</name>
    <name type="common">Chinese tree shrew</name>
    <name type="synonym">Tupaia belangeri chinensis</name>
    <dbReference type="NCBI Taxonomy" id="246437"/>
    <lineage>
        <taxon>Eukaryota</taxon>
        <taxon>Metazoa</taxon>
        <taxon>Chordata</taxon>
        <taxon>Craniata</taxon>
        <taxon>Vertebrata</taxon>
        <taxon>Euteleostomi</taxon>
        <taxon>Mammalia</taxon>
        <taxon>Eutheria</taxon>
        <taxon>Euarchontoglires</taxon>
        <taxon>Scandentia</taxon>
        <taxon>Tupaiidae</taxon>
        <taxon>Tupaia</taxon>
    </lineage>
</organism>
<evidence type="ECO:0000313" key="1">
    <source>
        <dbReference type="EMBL" id="ELV10564.1"/>
    </source>
</evidence>
<dbReference type="Pfam" id="PF01777">
    <property type="entry name" value="Ribosomal_L27e"/>
    <property type="match status" value="1"/>
</dbReference>
<proteinExistence type="predicted"/>
<keyword evidence="1" id="KW-0689">Ribosomal protein</keyword>
<dbReference type="Proteomes" id="UP000011518">
    <property type="component" value="Unassembled WGS sequence"/>
</dbReference>
<dbReference type="PANTHER" id="PTHR10497">
    <property type="entry name" value="60S RIBOSOMAL PROTEIN L27"/>
    <property type="match status" value="1"/>
</dbReference>
<dbReference type="InParanoid" id="L8Y691"/>
<reference evidence="2" key="2">
    <citation type="journal article" date="2013" name="Nat. Commun.">
        <title>Genome of the Chinese tree shrew.</title>
        <authorList>
            <person name="Fan Y."/>
            <person name="Huang Z.Y."/>
            <person name="Cao C.C."/>
            <person name="Chen C.S."/>
            <person name="Chen Y.X."/>
            <person name="Fan D.D."/>
            <person name="He J."/>
            <person name="Hou H.L."/>
            <person name="Hu L."/>
            <person name="Hu X.T."/>
            <person name="Jiang X.T."/>
            <person name="Lai R."/>
            <person name="Lang Y.S."/>
            <person name="Liang B."/>
            <person name="Liao S.G."/>
            <person name="Mu D."/>
            <person name="Ma Y.Y."/>
            <person name="Niu Y.Y."/>
            <person name="Sun X.Q."/>
            <person name="Xia J.Q."/>
            <person name="Xiao J."/>
            <person name="Xiong Z.Q."/>
            <person name="Xu L."/>
            <person name="Yang L."/>
            <person name="Zhang Y."/>
            <person name="Zhao W."/>
            <person name="Zhao X.D."/>
            <person name="Zheng Y.T."/>
            <person name="Zhou J.M."/>
            <person name="Zhu Y.B."/>
            <person name="Zhang G.J."/>
            <person name="Wang J."/>
            <person name="Yao Y.G."/>
        </authorList>
    </citation>
    <scope>NUCLEOTIDE SEQUENCE [LARGE SCALE GENOMIC DNA]</scope>
</reference>
<accession>L8Y691</accession>
<keyword evidence="2" id="KW-1185">Reference proteome</keyword>
<keyword evidence="1" id="KW-0687">Ribonucleoprotein</keyword>
<gene>
    <name evidence="1" type="ORF">TREES_T100008239</name>
</gene>
<protein>
    <submittedName>
        <fullName evidence="1">60S ribosomal protein L27</fullName>
    </submittedName>
</protein>
<dbReference type="InterPro" id="IPR001141">
    <property type="entry name" value="Ribosomal_eL27"/>
</dbReference>
<dbReference type="GO" id="GO:0005840">
    <property type="term" value="C:ribosome"/>
    <property type="evidence" value="ECO:0007669"/>
    <property type="project" value="UniProtKB-KW"/>
</dbReference>
<dbReference type="GO" id="GO:0003735">
    <property type="term" value="F:structural constituent of ribosome"/>
    <property type="evidence" value="ECO:0007669"/>
    <property type="project" value="InterPro"/>
</dbReference>
<dbReference type="AlphaFoldDB" id="L8Y691"/>
<dbReference type="STRING" id="246437.L8Y691"/>
<dbReference type="Gene3D" id="2.30.30.770">
    <property type="match status" value="1"/>
</dbReference>
<name>L8Y691_TUPCH</name>
<dbReference type="InterPro" id="IPR038655">
    <property type="entry name" value="Ribosomal_eL27_sf"/>
</dbReference>
<evidence type="ECO:0000313" key="2">
    <source>
        <dbReference type="Proteomes" id="UP000011518"/>
    </source>
</evidence>
<dbReference type="GO" id="GO:0006412">
    <property type="term" value="P:translation"/>
    <property type="evidence" value="ECO:0007669"/>
    <property type="project" value="InterPro"/>
</dbReference>
<reference evidence="2" key="1">
    <citation type="submission" date="2012-07" db="EMBL/GenBank/DDBJ databases">
        <title>Genome of the Chinese tree shrew, a rising model animal genetically related to primates.</title>
        <authorList>
            <person name="Zhang G."/>
            <person name="Fan Y."/>
            <person name="Yao Y."/>
            <person name="Huang Z."/>
        </authorList>
    </citation>
    <scope>NUCLEOTIDE SEQUENCE [LARGE SCALE GENOMIC DNA]</scope>
</reference>